<keyword evidence="4" id="KW-1185">Reference proteome</keyword>
<evidence type="ECO:0000259" key="1">
    <source>
        <dbReference type="Pfam" id="PF06114"/>
    </source>
</evidence>
<accession>A0A1G7EL56</accession>
<evidence type="ECO:0000313" key="2">
    <source>
        <dbReference type="EMBL" id="MWC45058.1"/>
    </source>
</evidence>
<gene>
    <name evidence="2" type="ORF">GQR91_15660</name>
    <name evidence="3" type="ORF">SAMN05216557_10113</name>
</gene>
<dbReference type="Proteomes" id="UP000436801">
    <property type="component" value="Unassembled WGS sequence"/>
</dbReference>
<dbReference type="Proteomes" id="UP000323502">
    <property type="component" value="Unassembled WGS sequence"/>
</dbReference>
<dbReference type="OrthoDB" id="9794834at2"/>
<protein>
    <submittedName>
        <fullName evidence="2">ImmA/IrrE family metallo-endopeptidase</fullName>
    </submittedName>
    <submittedName>
        <fullName evidence="3">Zn-dependent peptidase ImmA, M78 family</fullName>
    </submittedName>
</protein>
<evidence type="ECO:0000313" key="3">
    <source>
        <dbReference type="EMBL" id="SDE64399.1"/>
    </source>
</evidence>
<proteinExistence type="predicted"/>
<dbReference type="Pfam" id="PF06114">
    <property type="entry name" value="Peptidase_M78"/>
    <property type="match status" value="1"/>
</dbReference>
<reference evidence="2 5" key="2">
    <citation type="submission" date="2019-12" db="EMBL/GenBank/DDBJ databases">
        <authorList>
            <person name="Zheng J."/>
        </authorList>
    </citation>
    <scope>NUCLEOTIDE SEQUENCE [LARGE SCALE GENOMIC DNA]</scope>
    <source>
        <strain evidence="2 5">DSM 27347</strain>
    </source>
</reference>
<dbReference type="RefSeq" id="WP_149680710.1">
    <property type="nucleotide sequence ID" value="NZ_FNBI01000001.1"/>
</dbReference>
<reference evidence="3 4" key="1">
    <citation type="submission" date="2016-10" db="EMBL/GenBank/DDBJ databases">
        <authorList>
            <person name="Varghese N."/>
            <person name="Submissions S."/>
        </authorList>
    </citation>
    <scope>NUCLEOTIDE SEQUENCE [LARGE SCALE GENOMIC DNA]</scope>
    <source>
        <strain evidence="3 4">S7-754</strain>
    </source>
</reference>
<dbReference type="EMBL" id="FNBI01000001">
    <property type="protein sequence ID" value="SDE64399.1"/>
    <property type="molecule type" value="Genomic_DNA"/>
</dbReference>
<dbReference type="Gene3D" id="1.10.10.2910">
    <property type="match status" value="1"/>
</dbReference>
<dbReference type="AlphaFoldDB" id="A0A1G7EL56"/>
<dbReference type="InterPro" id="IPR052345">
    <property type="entry name" value="Rad_response_metalloprotease"/>
</dbReference>
<evidence type="ECO:0000313" key="5">
    <source>
        <dbReference type="Proteomes" id="UP000436801"/>
    </source>
</evidence>
<dbReference type="PANTHER" id="PTHR43236">
    <property type="entry name" value="ANTITOXIN HIGA1"/>
    <property type="match status" value="1"/>
</dbReference>
<feature type="domain" description="IrrE N-terminal-like" evidence="1">
    <location>
        <begin position="31"/>
        <end position="150"/>
    </location>
</feature>
<dbReference type="InterPro" id="IPR010359">
    <property type="entry name" value="IrrE_HExxH"/>
</dbReference>
<dbReference type="PANTHER" id="PTHR43236:SF2">
    <property type="entry name" value="BLL0069 PROTEIN"/>
    <property type="match status" value="1"/>
</dbReference>
<sequence length="241" mass="27002">MTSLSPAERLLQDLGITEPDEIDVEVIAWSVGAWVRYRALPQGDARIVGMVDRAIITVDDRASRVRQRFSVAHELGHWHHHRGQRLICHDASGNAPDHTCERDADRYAAELLMPCSMLVPWMAEAPMSVALMDSVARLFQVSRLAAALRLADIHAGRFALIVDEPDGRRWFKRSPALPRGWHLRLDVSTGKEGSEPVSQPKQWSVPAQRHFRGRNLSGIRLHCETLHAASGQRLTLITVPV</sequence>
<dbReference type="EMBL" id="WSUT01000005">
    <property type="protein sequence ID" value="MWC45058.1"/>
    <property type="molecule type" value="Genomic_DNA"/>
</dbReference>
<name>A0A1G7EL56_9SPHN</name>
<evidence type="ECO:0000313" key="4">
    <source>
        <dbReference type="Proteomes" id="UP000323502"/>
    </source>
</evidence>
<organism evidence="3 4">
    <name type="scientific">Sphingomonas carotinifaciens</name>
    <dbReference type="NCBI Taxonomy" id="1166323"/>
    <lineage>
        <taxon>Bacteria</taxon>
        <taxon>Pseudomonadati</taxon>
        <taxon>Pseudomonadota</taxon>
        <taxon>Alphaproteobacteria</taxon>
        <taxon>Sphingomonadales</taxon>
        <taxon>Sphingomonadaceae</taxon>
        <taxon>Sphingomonas</taxon>
    </lineage>
</organism>